<proteinExistence type="predicted"/>
<dbReference type="InterPro" id="IPR036047">
    <property type="entry name" value="F-box-like_dom_sf"/>
</dbReference>
<dbReference type="InterPro" id="IPR017451">
    <property type="entry name" value="F-box-assoc_interact_dom"/>
</dbReference>
<feature type="domain" description="F-box" evidence="1">
    <location>
        <begin position="15"/>
        <end position="65"/>
    </location>
</feature>
<evidence type="ECO:0000313" key="2">
    <source>
        <dbReference type="EMBL" id="CAK7338465.1"/>
    </source>
</evidence>
<dbReference type="AlphaFoldDB" id="A0AAV1RPZ7"/>
<dbReference type="Pfam" id="PF00646">
    <property type="entry name" value="F-box"/>
    <property type="match status" value="1"/>
</dbReference>
<dbReference type="PANTHER" id="PTHR31672">
    <property type="entry name" value="BNACNNG10540D PROTEIN"/>
    <property type="match status" value="1"/>
</dbReference>
<comment type="caution">
    <text evidence="2">The sequence shown here is derived from an EMBL/GenBank/DDBJ whole genome shotgun (WGS) entry which is preliminary data.</text>
</comment>
<sequence>MDDKRKRAASTAESKCLVAELPHGLITDILSRLPVKSLFNCKFVCKTWLRLISDPHFAKIHWARSPTTFLIQDTRSRYKESTDILLVQIVEEVIRKTFEIESIRFVPNTNLPDTGVDILNSCNGLVCCWGMSKGIFNDMVYVCNPILGECISIPVVKKVGKRKKCGQYFALGFSTASNQYKVLHTFYLGREFVTQCRAEIYTVGTGQWRRIGNAPFSLDYLNANVFLHDSIHWVDYDPENYRFICAFDFEFEKFKRLSLPPDSQIHDGKGRHSVSCVGVLKGCLFMAFDVCSECGEFEIWVMEEYGVKESWSKKFVVGNVHLNDYVCYEPLFFLSSGEILMLHEDQCIVRYDARWKSFQDLTISQGIKSIKVIAYSPSFVSLQDIAQGEEVKVLR</sequence>
<dbReference type="SMART" id="SM00256">
    <property type="entry name" value="FBOX"/>
    <property type="match status" value="1"/>
</dbReference>
<dbReference type="Gene3D" id="1.20.1280.50">
    <property type="match status" value="1"/>
</dbReference>
<gene>
    <name evidence="2" type="ORF">DCAF_LOCUS13512</name>
</gene>
<keyword evidence="3" id="KW-1185">Reference proteome</keyword>
<name>A0AAV1RPZ7_9ROSI</name>
<reference evidence="2 3" key="1">
    <citation type="submission" date="2024-01" db="EMBL/GenBank/DDBJ databases">
        <authorList>
            <person name="Waweru B."/>
        </authorList>
    </citation>
    <scope>NUCLEOTIDE SEQUENCE [LARGE SCALE GENOMIC DNA]</scope>
</reference>
<dbReference type="PROSITE" id="PS50181">
    <property type="entry name" value="FBOX"/>
    <property type="match status" value="1"/>
</dbReference>
<accession>A0AAV1RPZ7</accession>
<dbReference type="SUPFAM" id="SSF50965">
    <property type="entry name" value="Galactose oxidase, central domain"/>
    <property type="match status" value="1"/>
</dbReference>
<organism evidence="2 3">
    <name type="scientific">Dovyalis caffra</name>
    <dbReference type="NCBI Taxonomy" id="77055"/>
    <lineage>
        <taxon>Eukaryota</taxon>
        <taxon>Viridiplantae</taxon>
        <taxon>Streptophyta</taxon>
        <taxon>Embryophyta</taxon>
        <taxon>Tracheophyta</taxon>
        <taxon>Spermatophyta</taxon>
        <taxon>Magnoliopsida</taxon>
        <taxon>eudicotyledons</taxon>
        <taxon>Gunneridae</taxon>
        <taxon>Pentapetalae</taxon>
        <taxon>rosids</taxon>
        <taxon>fabids</taxon>
        <taxon>Malpighiales</taxon>
        <taxon>Salicaceae</taxon>
        <taxon>Flacourtieae</taxon>
        <taxon>Dovyalis</taxon>
    </lineage>
</organism>
<dbReference type="InterPro" id="IPR006527">
    <property type="entry name" value="F-box-assoc_dom_typ1"/>
</dbReference>
<dbReference type="InterPro" id="IPR011043">
    <property type="entry name" value="Gal_Oxase/kelch_b-propeller"/>
</dbReference>
<evidence type="ECO:0000259" key="1">
    <source>
        <dbReference type="PROSITE" id="PS50181"/>
    </source>
</evidence>
<dbReference type="SUPFAM" id="SSF81383">
    <property type="entry name" value="F-box domain"/>
    <property type="match status" value="1"/>
</dbReference>
<dbReference type="Proteomes" id="UP001314170">
    <property type="component" value="Unassembled WGS sequence"/>
</dbReference>
<protein>
    <recommendedName>
        <fullName evidence="1">F-box domain-containing protein</fullName>
    </recommendedName>
</protein>
<dbReference type="InterPro" id="IPR001810">
    <property type="entry name" value="F-box_dom"/>
</dbReference>
<evidence type="ECO:0000313" key="3">
    <source>
        <dbReference type="Proteomes" id="UP001314170"/>
    </source>
</evidence>
<dbReference type="EMBL" id="CAWUPB010001116">
    <property type="protein sequence ID" value="CAK7338465.1"/>
    <property type="molecule type" value="Genomic_DNA"/>
</dbReference>
<dbReference type="InterPro" id="IPR050796">
    <property type="entry name" value="SCF_F-box_component"/>
</dbReference>
<dbReference type="PANTHER" id="PTHR31672:SF13">
    <property type="entry name" value="F-BOX PROTEIN CPR30-LIKE"/>
    <property type="match status" value="1"/>
</dbReference>
<dbReference type="NCBIfam" id="TIGR01640">
    <property type="entry name" value="F_box_assoc_1"/>
    <property type="match status" value="1"/>
</dbReference>
<dbReference type="Pfam" id="PF07734">
    <property type="entry name" value="FBA_1"/>
    <property type="match status" value="1"/>
</dbReference>
<dbReference type="CDD" id="cd22157">
    <property type="entry name" value="F-box_AtFBW1-like"/>
    <property type="match status" value="1"/>
</dbReference>